<name>A0AA96X3E2_LEPBY</name>
<organism evidence="2">
    <name type="scientific">Leptolyngbya boryana CZ1</name>
    <dbReference type="NCBI Taxonomy" id="3060204"/>
    <lineage>
        <taxon>Bacteria</taxon>
        <taxon>Bacillati</taxon>
        <taxon>Cyanobacteriota</taxon>
        <taxon>Cyanophyceae</taxon>
        <taxon>Leptolyngbyales</taxon>
        <taxon>Leptolyngbyaceae</taxon>
        <taxon>Leptolyngbya group</taxon>
        <taxon>Leptolyngbya</taxon>
    </lineage>
</organism>
<proteinExistence type="predicted"/>
<feature type="domain" description="TIR" evidence="1">
    <location>
        <begin position="17"/>
        <end position="157"/>
    </location>
</feature>
<sequence>MPPRKSTKSAQRQADTVSRRIFISYRSQDPDKSLVAEFQRSLIDSGHTAFMAGESIRLGENWSDRIDVELQQCDYLLLLLSPESAVSEMVTEEVRRARELRDTRGENRPILLPIRVNFPFDSPLNYDLRGYLQRIQQREWKSEQDTPKILQEVLELIGANAEWSAEQQDEPAVLRQNHPDDPPLPIAEPELDPELYREPGGAVALDSDLYIDRGTIEADCYREILQPGALIRIKAPRQMGKTSLMARTLNHARQQGYQTISFSFQRADRQCFSDLDLLLRWFCEQVGRRLKRLSQLDEYWKTGGSKDKCYYYFLECLLEELDQPLAIAMDEVDLVFPHREVADDFFGLLRSWFDAARCGDTDSEYWQKLRLVIVHSTEAYVPLDMNQSPFNVGKNVELEEFTRSQIQDLAQRYRLQAGVVDEIATLVGGHPYLVRKAFYHLRRQDVTLEQLRQTAATEAGIYSDHLRRHLLNLRLYPQLVESLRQVVVKSKPVELEAEPAFKLESMGLITLQGNEATPRCELYRSYFQDHLKS</sequence>
<evidence type="ECO:0000259" key="1">
    <source>
        <dbReference type="PROSITE" id="PS50104"/>
    </source>
</evidence>
<dbReference type="Gene3D" id="3.40.50.300">
    <property type="entry name" value="P-loop containing nucleotide triphosphate hydrolases"/>
    <property type="match status" value="1"/>
</dbReference>
<dbReference type="Pfam" id="PF14516">
    <property type="entry name" value="AAA_35"/>
    <property type="match status" value="1"/>
</dbReference>
<dbReference type="GO" id="GO:0007165">
    <property type="term" value="P:signal transduction"/>
    <property type="evidence" value="ECO:0007669"/>
    <property type="project" value="InterPro"/>
</dbReference>
<gene>
    <name evidence="2" type="ORF">Q2T42_15055</name>
</gene>
<dbReference type="SUPFAM" id="SSF52540">
    <property type="entry name" value="P-loop containing nucleoside triphosphate hydrolases"/>
    <property type="match status" value="1"/>
</dbReference>
<dbReference type="EMBL" id="CP130144">
    <property type="protein sequence ID" value="WNZ49139.1"/>
    <property type="molecule type" value="Genomic_DNA"/>
</dbReference>
<dbReference type="PROSITE" id="PS50104">
    <property type="entry name" value="TIR"/>
    <property type="match status" value="1"/>
</dbReference>
<dbReference type="InterPro" id="IPR035897">
    <property type="entry name" value="Toll_tir_struct_dom_sf"/>
</dbReference>
<evidence type="ECO:0000313" key="2">
    <source>
        <dbReference type="EMBL" id="WNZ49139.1"/>
    </source>
</evidence>
<reference evidence="2" key="2">
    <citation type="submission" date="2023-07" db="EMBL/GenBank/DDBJ databases">
        <authorList>
            <person name="Bai X.-H."/>
            <person name="Wang H.-H."/>
            <person name="Wang J."/>
            <person name="Ma M.-Y."/>
            <person name="Hu H.-H."/>
            <person name="Song Z.-L."/>
            <person name="Ma H.-G."/>
            <person name="Fan Y."/>
            <person name="Du C.-Y."/>
            <person name="Xu J.-C."/>
        </authorList>
    </citation>
    <scope>NUCLEOTIDE SEQUENCE</scope>
    <source>
        <strain evidence="2">CZ1</strain>
    </source>
</reference>
<dbReference type="RefSeq" id="WP_316429066.1">
    <property type="nucleotide sequence ID" value="NZ_CP130144.1"/>
</dbReference>
<dbReference type="AlphaFoldDB" id="A0AA96X3E2"/>
<dbReference type="Pfam" id="PF13676">
    <property type="entry name" value="TIR_2"/>
    <property type="match status" value="1"/>
</dbReference>
<reference evidence="2" key="1">
    <citation type="journal article" date="2023" name="Plants (Basel)">
        <title>Genomic Analysis of Leptolyngbya boryana CZ1 Reveals Efficient Carbon Fixation Modules.</title>
        <authorList>
            <person name="Bai X."/>
            <person name="Wang H."/>
            <person name="Cheng W."/>
            <person name="Wang J."/>
            <person name="Ma M."/>
            <person name="Hu H."/>
            <person name="Song Z."/>
            <person name="Ma H."/>
            <person name="Fan Y."/>
            <person name="Du C."/>
            <person name="Xu J."/>
        </authorList>
    </citation>
    <scope>NUCLEOTIDE SEQUENCE</scope>
    <source>
        <strain evidence="2">CZ1</strain>
    </source>
</reference>
<accession>A0AA96X3E2</accession>
<dbReference type="SUPFAM" id="SSF52200">
    <property type="entry name" value="Toll/Interleukin receptor TIR domain"/>
    <property type="match status" value="1"/>
</dbReference>
<dbReference type="InterPro" id="IPR000157">
    <property type="entry name" value="TIR_dom"/>
</dbReference>
<dbReference type="InterPro" id="IPR027417">
    <property type="entry name" value="P-loop_NTPase"/>
</dbReference>
<protein>
    <submittedName>
        <fullName evidence="2">AAA-like domain-containing protein</fullName>
    </submittedName>
</protein>
<dbReference type="Gene3D" id="3.40.50.10140">
    <property type="entry name" value="Toll/interleukin-1 receptor homology (TIR) domain"/>
    <property type="match status" value="1"/>
</dbReference>